<evidence type="ECO:0000256" key="2">
    <source>
        <dbReference type="PROSITE-ProRule" id="PRU00169"/>
    </source>
</evidence>
<dbReference type="PROSITE" id="PS50110">
    <property type="entry name" value="RESPONSE_REGULATORY"/>
    <property type="match status" value="1"/>
</dbReference>
<accession>A0ABT9H4B4</accession>
<dbReference type="EMBL" id="JAVAIL010000001">
    <property type="protein sequence ID" value="MDP4538151.1"/>
    <property type="molecule type" value="Genomic_DNA"/>
</dbReference>
<feature type="domain" description="Response regulatory" evidence="3">
    <location>
        <begin position="3"/>
        <end position="113"/>
    </location>
</feature>
<dbReference type="RefSeq" id="WP_305928300.1">
    <property type="nucleotide sequence ID" value="NZ_JAVAIL010000001.1"/>
</dbReference>
<gene>
    <name evidence="4" type="ORF">Q9K01_00735</name>
</gene>
<dbReference type="SMART" id="SM00448">
    <property type="entry name" value="REC"/>
    <property type="match status" value="1"/>
</dbReference>
<evidence type="ECO:0000313" key="5">
    <source>
        <dbReference type="Proteomes" id="UP001235664"/>
    </source>
</evidence>
<dbReference type="Pfam" id="PF00072">
    <property type="entry name" value="Response_reg"/>
    <property type="match status" value="1"/>
</dbReference>
<dbReference type="PANTHER" id="PTHR44591">
    <property type="entry name" value="STRESS RESPONSE REGULATOR PROTEIN 1"/>
    <property type="match status" value="1"/>
</dbReference>
<proteinExistence type="predicted"/>
<protein>
    <submittedName>
        <fullName evidence="4">Response regulator</fullName>
    </submittedName>
</protein>
<name>A0ABT9H4B4_9SPHN</name>
<evidence type="ECO:0000259" key="3">
    <source>
        <dbReference type="PROSITE" id="PS50110"/>
    </source>
</evidence>
<dbReference type="InterPro" id="IPR011006">
    <property type="entry name" value="CheY-like_superfamily"/>
</dbReference>
<dbReference type="InterPro" id="IPR001789">
    <property type="entry name" value="Sig_transdc_resp-reg_receiver"/>
</dbReference>
<dbReference type="Gene3D" id="3.40.50.2300">
    <property type="match status" value="1"/>
</dbReference>
<feature type="modified residue" description="4-aspartylphosphate" evidence="2">
    <location>
        <position position="53"/>
    </location>
</feature>
<keyword evidence="1 2" id="KW-0597">Phosphoprotein</keyword>
<keyword evidence="5" id="KW-1185">Reference proteome</keyword>
<dbReference type="InterPro" id="IPR050595">
    <property type="entry name" value="Bact_response_regulator"/>
</dbReference>
<dbReference type="SUPFAM" id="SSF52172">
    <property type="entry name" value="CheY-like"/>
    <property type="match status" value="1"/>
</dbReference>
<evidence type="ECO:0000313" key="4">
    <source>
        <dbReference type="EMBL" id="MDP4538151.1"/>
    </source>
</evidence>
<dbReference type="Proteomes" id="UP001235664">
    <property type="component" value="Unassembled WGS sequence"/>
</dbReference>
<sequence length="131" mass="13816">MPHALIIEDEALLAFAVEEALSEIGYAIFEIAASMAEAIAAAERQCPDLIVADHRILDGTGTEAVMTICSDRVIPVVFVTGSGPEVRAHLPDALVVAKPMTQPLLEAAVQSAVERPLTLAVDGLRRTAEGD</sequence>
<evidence type="ECO:0000256" key="1">
    <source>
        <dbReference type="ARBA" id="ARBA00022553"/>
    </source>
</evidence>
<organism evidence="4 5">
    <name type="scientific">Qipengyuania benthica</name>
    <dbReference type="NCBI Taxonomy" id="3067651"/>
    <lineage>
        <taxon>Bacteria</taxon>
        <taxon>Pseudomonadati</taxon>
        <taxon>Pseudomonadota</taxon>
        <taxon>Alphaproteobacteria</taxon>
        <taxon>Sphingomonadales</taxon>
        <taxon>Erythrobacteraceae</taxon>
        <taxon>Qipengyuania</taxon>
    </lineage>
</organism>
<dbReference type="PANTHER" id="PTHR44591:SF3">
    <property type="entry name" value="RESPONSE REGULATORY DOMAIN-CONTAINING PROTEIN"/>
    <property type="match status" value="1"/>
</dbReference>
<comment type="caution">
    <text evidence="4">The sequence shown here is derived from an EMBL/GenBank/DDBJ whole genome shotgun (WGS) entry which is preliminary data.</text>
</comment>
<reference evidence="4 5" key="1">
    <citation type="submission" date="2023-08" db="EMBL/GenBank/DDBJ databases">
        <title>genomic of DY56.</title>
        <authorList>
            <person name="Wang Y."/>
        </authorList>
    </citation>
    <scope>NUCLEOTIDE SEQUENCE [LARGE SCALE GENOMIC DNA]</scope>
    <source>
        <strain evidence="4 5">DY56-A-20</strain>
    </source>
</reference>